<accession>A0ABT1UEL9</accession>
<dbReference type="PANTHER" id="PTHR37010:SF1">
    <property type="entry name" value="SULFURTRANSFERASE TUSE"/>
    <property type="match status" value="1"/>
</dbReference>
<sequence>MVLIHDGAVLETTEDGFLRDAGQWSPSVAEALALAEALKLEDAHWEILYFIRDYYARFKHLPNARMFVAAVRKQFGEDKGNSRYLQKLFPKGPLKYACKIAGLPKPPTCL</sequence>
<evidence type="ECO:0000313" key="4">
    <source>
        <dbReference type="EMBL" id="MCQ8180674.1"/>
    </source>
</evidence>
<proteinExistence type="inferred from homology"/>
<dbReference type="InterPro" id="IPR025526">
    <property type="entry name" value="DsrC-like_dom_sf"/>
</dbReference>
<comment type="subcellular location">
    <subcellularLocation>
        <location evidence="1">Cytoplasm</location>
    </subcellularLocation>
</comment>
<dbReference type="InterPro" id="IPR007453">
    <property type="entry name" value="DsrC/TusE"/>
</dbReference>
<comment type="function">
    <text evidence="3">Part of a sulfur-relay system.</text>
</comment>
<evidence type="ECO:0000256" key="2">
    <source>
        <dbReference type="ARBA" id="ARBA00022490"/>
    </source>
</evidence>
<protein>
    <recommendedName>
        <fullName evidence="3">Sulfurtransferase</fullName>
        <ecNumber evidence="3">2.8.1.-</ecNumber>
    </recommendedName>
</protein>
<organism evidence="4 5">
    <name type="scientific">Methylomonas aurea</name>
    <dbReference type="NCBI Taxonomy" id="2952224"/>
    <lineage>
        <taxon>Bacteria</taxon>
        <taxon>Pseudomonadati</taxon>
        <taxon>Pseudomonadota</taxon>
        <taxon>Gammaproteobacteria</taxon>
        <taxon>Methylococcales</taxon>
        <taxon>Methylococcaceae</taxon>
        <taxon>Methylomonas</taxon>
    </lineage>
</organism>
<dbReference type="Gene3D" id="3.30.1420.10">
    <property type="match status" value="1"/>
</dbReference>
<evidence type="ECO:0000256" key="3">
    <source>
        <dbReference type="PIRNR" id="PIRNR006223"/>
    </source>
</evidence>
<dbReference type="Gene3D" id="1.10.10.370">
    <property type="entry name" value="DsrC-like protein, C-terminal domain"/>
    <property type="match status" value="1"/>
</dbReference>
<keyword evidence="2" id="KW-0963">Cytoplasm</keyword>
<dbReference type="PIRSF" id="PIRSF006223">
    <property type="entry name" value="DsrC_TusE"/>
    <property type="match status" value="1"/>
</dbReference>
<keyword evidence="5" id="KW-1185">Reference proteome</keyword>
<dbReference type="SUPFAM" id="SSF69721">
    <property type="entry name" value="DsrC, the gamma subunit of dissimilatory sulfite reductase"/>
    <property type="match status" value="1"/>
</dbReference>
<dbReference type="Pfam" id="PF04358">
    <property type="entry name" value="DsrC"/>
    <property type="match status" value="1"/>
</dbReference>
<dbReference type="EC" id="2.8.1.-" evidence="3"/>
<comment type="similarity">
    <text evidence="3">Belongs to the dsrC/tusE family.</text>
</comment>
<comment type="caution">
    <text evidence="4">The sequence shown here is derived from an EMBL/GenBank/DDBJ whole genome shotgun (WGS) entry which is preliminary data.</text>
</comment>
<gene>
    <name evidence="4" type="ORF">NP603_06120</name>
</gene>
<dbReference type="Proteomes" id="UP001524569">
    <property type="component" value="Unassembled WGS sequence"/>
</dbReference>
<dbReference type="PANTHER" id="PTHR37010">
    <property type="entry name" value="SULFURTRANSFERASE TUSE"/>
    <property type="match status" value="1"/>
</dbReference>
<evidence type="ECO:0000313" key="5">
    <source>
        <dbReference type="Proteomes" id="UP001524569"/>
    </source>
</evidence>
<keyword evidence="3" id="KW-0808">Transferase</keyword>
<name>A0ABT1UEL9_9GAMM</name>
<dbReference type="EMBL" id="JANIBM010000005">
    <property type="protein sequence ID" value="MCQ8180674.1"/>
    <property type="molecule type" value="Genomic_DNA"/>
</dbReference>
<dbReference type="RefSeq" id="WP_256610212.1">
    <property type="nucleotide sequence ID" value="NZ_JANIBM010000005.1"/>
</dbReference>
<reference evidence="4 5" key="1">
    <citation type="submission" date="2022-07" db="EMBL/GenBank/DDBJ databases">
        <title>Methylomonas rivi sp. nov., Methylomonas rosea sp. nov., Methylomonas aureus sp. nov. and Methylomonas subterranea sp. nov., four novel methanotrophs isolated from a freshwater creek and the deep terrestrial subsurface.</title>
        <authorList>
            <person name="Abin C."/>
            <person name="Sankaranarayanan K."/>
            <person name="Garner C."/>
            <person name="Sindelar R."/>
            <person name="Kotary K."/>
            <person name="Garner R."/>
            <person name="Barclay S."/>
            <person name="Lawson P."/>
            <person name="Krumholz L."/>
        </authorList>
    </citation>
    <scope>NUCLEOTIDE SEQUENCE [LARGE SCALE GENOMIC DNA]</scope>
    <source>
        <strain evidence="4 5">SURF-1</strain>
    </source>
</reference>
<dbReference type="NCBIfam" id="TIGR03342">
    <property type="entry name" value="dsrC_tusE_dsvC"/>
    <property type="match status" value="1"/>
</dbReference>
<dbReference type="InterPro" id="IPR043163">
    <property type="entry name" value="DsrC-like_N"/>
</dbReference>
<dbReference type="InterPro" id="IPR042072">
    <property type="entry name" value="DsrC-like_C"/>
</dbReference>
<evidence type="ECO:0000256" key="1">
    <source>
        <dbReference type="ARBA" id="ARBA00004496"/>
    </source>
</evidence>